<protein>
    <recommendedName>
        <fullName evidence="3">DUF659 domain-containing protein</fullName>
    </recommendedName>
</protein>
<evidence type="ECO:0000313" key="2">
    <source>
        <dbReference type="Proteomes" id="UP001558713"/>
    </source>
</evidence>
<dbReference type="AlphaFoldDB" id="A0ABD0ZIF4"/>
<keyword evidence="2" id="KW-1185">Reference proteome</keyword>
<dbReference type="EMBL" id="JBANAX010000752">
    <property type="protein sequence ID" value="KAL1194441.1"/>
    <property type="molecule type" value="Genomic_DNA"/>
</dbReference>
<dbReference type="Proteomes" id="UP001558713">
    <property type="component" value="Unassembled WGS sequence"/>
</dbReference>
<gene>
    <name evidence="1" type="ORF">V5N11_010353</name>
</gene>
<name>A0ABD0ZIF4_CARAN</name>
<organism evidence="1 2">
    <name type="scientific">Cardamine amara subsp. amara</name>
    <dbReference type="NCBI Taxonomy" id="228776"/>
    <lineage>
        <taxon>Eukaryota</taxon>
        <taxon>Viridiplantae</taxon>
        <taxon>Streptophyta</taxon>
        <taxon>Embryophyta</taxon>
        <taxon>Tracheophyta</taxon>
        <taxon>Spermatophyta</taxon>
        <taxon>Magnoliopsida</taxon>
        <taxon>eudicotyledons</taxon>
        <taxon>Gunneridae</taxon>
        <taxon>Pentapetalae</taxon>
        <taxon>rosids</taxon>
        <taxon>malvids</taxon>
        <taxon>Brassicales</taxon>
        <taxon>Brassicaceae</taxon>
        <taxon>Cardamineae</taxon>
        <taxon>Cardamine</taxon>
    </lineage>
</organism>
<reference evidence="1 2" key="1">
    <citation type="submission" date="2024-04" db="EMBL/GenBank/DDBJ databases">
        <title>Genome assembly C_amara_ONT_v2.</title>
        <authorList>
            <person name="Yant L."/>
            <person name="Moore C."/>
            <person name="Slenker M."/>
        </authorList>
    </citation>
    <scope>NUCLEOTIDE SEQUENCE [LARGE SCALE GENOMIC DNA]</scope>
    <source>
        <tissue evidence="1">Leaf</tissue>
    </source>
</reference>
<proteinExistence type="predicted"/>
<evidence type="ECO:0000313" key="1">
    <source>
        <dbReference type="EMBL" id="KAL1194441.1"/>
    </source>
</evidence>
<evidence type="ECO:0008006" key="3">
    <source>
        <dbReference type="Google" id="ProtNLM"/>
    </source>
</evidence>
<comment type="caution">
    <text evidence="1">The sequence shown here is derived from an EMBL/GenBank/DDBJ whole genome shotgun (WGS) entry which is preliminary data.</text>
</comment>
<accession>A0ABD0ZIF4</accession>
<sequence length="113" mass="12929">MIASSDWKKKEEEEEGIAISNLVNDSSFWKSVERVMKCTSPLVQGLVWFSSAKNQHVGCVYENLKDIKKSIAGKFVKEKQFYKPFLNVIDDTWKEHSDILAQANWTGKDGETL</sequence>